<feature type="chain" id="PRO_5009285730" description="DUF4252 domain-containing protein" evidence="1">
    <location>
        <begin position="20"/>
        <end position="159"/>
    </location>
</feature>
<evidence type="ECO:0000313" key="2">
    <source>
        <dbReference type="EMBL" id="SEF69793.1"/>
    </source>
</evidence>
<dbReference type="Pfam" id="PF14060">
    <property type="entry name" value="DUF4252"/>
    <property type="match status" value="1"/>
</dbReference>
<feature type="signal peptide" evidence="1">
    <location>
        <begin position="1"/>
        <end position="19"/>
    </location>
</feature>
<keyword evidence="3" id="KW-1185">Reference proteome</keyword>
<dbReference type="OrthoDB" id="824552at2"/>
<dbReference type="RefSeq" id="WP_103923738.1">
    <property type="nucleotide sequence ID" value="NZ_FNVR01000004.1"/>
</dbReference>
<dbReference type="EMBL" id="FNVR01000004">
    <property type="protein sequence ID" value="SEF69793.1"/>
    <property type="molecule type" value="Genomic_DNA"/>
</dbReference>
<reference evidence="3" key="1">
    <citation type="submission" date="2016-10" db="EMBL/GenBank/DDBJ databases">
        <authorList>
            <person name="Varghese N."/>
            <person name="Submissions S."/>
        </authorList>
    </citation>
    <scope>NUCLEOTIDE SEQUENCE [LARGE SCALE GENOMIC DNA]</scope>
    <source>
        <strain evidence="3">DSM 17298</strain>
    </source>
</reference>
<organism evidence="2 3">
    <name type="scientific">Algoriphagus boritolerans DSM 17298 = JCM 18970</name>
    <dbReference type="NCBI Taxonomy" id="1120964"/>
    <lineage>
        <taxon>Bacteria</taxon>
        <taxon>Pseudomonadati</taxon>
        <taxon>Bacteroidota</taxon>
        <taxon>Cytophagia</taxon>
        <taxon>Cytophagales</taxon>
        <taxon>Cyclobacteriaceae</taxon>
        <taxon>Algoriphagus</taxon>
    </lineage>
</organism>
<dbReference type="Proteomes" id="UP000236736">
    <property type="component" value="Unassembled WGS sequence"/>
</dbReference>
<evidence type="ECO:0008006" key="4">
    <source>
        <dbReference type="Google" id="ProtNLM"/>
    </source>
</evidence>
<protein>
    <recommendedName>
        <fullName evidence="4">DUF4252 domain-containing protein</fullName>
    </recommendedName>
</protein>
<dbReference type="InterPro" id="IPR025348">
    <property type="entry name" value="DUF4252"/>
</dbReference>
<dbReference type="AlphaFoldDB" id="A0A1H5U409"/>
<accession>A0A1H5U409</accession>
<name>A0A1H5U409_9BACT</name>
<gene>
    <name evidence="2" type="ORF">SAMN03080598_01040</name>
</gene>
<evidence type="ECO:0000256" key="1">
    <source>
        <dbReference type="SAM" id="SignalP"/>
    </source>
</evidence>
<sequence length="159" mass="17668">MKKLILTFCFFAVVFAVHAQSKSVAALKEKYKSNDDFFQLELGGNFMNFAEGFKIDIDKNAMATVAKSVEKLNFFTLPDGSDGYAEFKALQKALDRERYDLLMETSEGKSGVSIFSRGSNIISDLVILVEDQKEGDLIVIELKGKFTQEALAKATSQVN</sequence>
<proteinExistence type="predicted"/>
<keyword evidence="1" id="KW-0732">Signal</keyword>
<evidence type="ECO:0000313" key="3">
    <source>
        <dbReference type="Proteomes" id="UP000236736"/>
    </source>
</evidence>